<sequence>MIKQNKIYNQKDDFYNELTLEELNGAIKSLDPKKSPVIDLIFGSMIRHVGALTRRVLSSRFSIYPEILVNCPLFGKCLSSSQFLNLARAPKALKITGLYP</sequence>
<comment type="caution">
    <text evidence="1">The sequence shown here is derived from an EMBL/GenBank/DDBJ whole genome shotgun (WGS) entry which is preliminary data.</text>
</comment>
<proteinExistence type="predicted"/>
<name>A0A8X6YXA2_9ARAC</name>
<keyword evidence="2" id="KW-1185">Reference proteome</keyword>
<dbReference type="EMBL" id="BMAV01023716">
    <property type="protein sequence ID" value="GFY79644.1"/>
    <property type="molecule type" value="Genomic_DNA"/>
</dbReference>
<protein>
    <submittedName>
        <fullName evidence="1">Uncharacterized protein</fullName>
    </submittedName>
</protein>
<gene>
    <name evidence="1" type="ORF">TNIN_95271</name>
</gene>
<reference evidence="1" key="1">
    <citation type="submission" date="2020-08" db="EMBL/GenBank/DDBJ databases">
        <title>Multicomponent nature underlies the extraordinary mechanical properties of spider dragline silk.</title>
        <authorList>
            <person name="Kono N."/>
            <person name="Nakamura H."/>
            <person name="Mori M."/>
            <person name="Yoshida Y."/>
            <person name="Ohtoshi R."/>
            <person name="Malay A.D."/>
            <person name="Moran D.A.P."/>
            <person name="Tomita M."/>
            <person name="Numata K."/>
            <person name="Arakawa K."/>
        </authorList>
    </citation>
    <scope>NUCLEOTIDE SEQUENCE</scope>
</reference>
<evidence type="ECO:0000313" key="1">
    <source>
        <dbReference type="EMBL" id="GFY79644.1"/>
    </source>
</evidence>
<dbReference type="Proteomes" id="UP000886998">
    <property type="component" value="Unassembled WGS sequence"/>
</dbReference>
<organism evidence="1 2">
    <name type="scientific">Trichonephila inaurata madagascariensis</name>
    <dbReference type="NCBI Taxonomy" id="2747483"/>
    <lineage>
        <taxon>Eukaryota</taxon>
        <taxon>Metazoa</taxon>
        <taxon>Ecdysozoa</taxon>
        <taxon>Arthropoda</taxon>
        <taxon>Chelicerata</taxon>
        <taxon>Arachnida</taxon>
        <taxon>Araneae</taxon>
        <taxon>Araneomorphae</taxon>
        <taxon>Entelegynae</taxon>
        <taxon>Araneoidea</taxon>
        <taxon>Nephilidae</taxon>
        <taxon>Trichonephila</taxon>
        <taxon>Trichonephila inaurata</taxon>
    </lineage>
</organism>
<accession>A0A8X6YXA2</accession>
<evidence type="ECO:0000313" key="2">
    <source>
        <dbReference type="Proteomes" id="UP000886998"/>
    </source>
</evidence>
<dbReference type="AlphaFoldDB" id="A0A8X6YXA2"/>